<keyword evidence="7" id="KW-0539">Nucleus</keyword>
<dbReference type="Gene3D" id="3.40.50.300">
    <property type="entry name" value="P-loop containing nucleotide triphosphate hydrolases"/>
    <property type="match status" value="1"/>
</dbReference>
<evidence type="ECO:0000256" key="3">
    <source>
        <dbReference type="ARBA" id="ARBA00022741"/>
    </source>
</evidence>
<evidence type="ECO:0000256" key="5">
    <source>
        <dbReference type="ARBA" id="ARBA00022840"/>
    </source>
</evidence>
<dbReference type="GO" id="GO:0003677">
    <property type="term" value="F:DNA binding"/>
    <property type="evidence" value="ECO:0007669"/>
    <property type="project" value="UniProtKB-KW"/>
</dbReference>
<protein>
    <submittedName>
        <fullName evidence="8">Uncharacterized protein</fullName>
    </submittedName>
</protein>
<dbReference type="Gene3D" id="1.20.120.850">
    <property type="entry name" value="SWI2/SNF2 ATPases, N-terminal domain"/>
    <property type="match status" value="1"/>
</dbReference>
<keyword evidence="4" id="KW-0378">Hydrolase</keyword>
<dbReference type="GO" id="GO:0004386">
    <property type="term" value="F:helicase activity"/>
    <property type="evidence" value="ECO:0007669"/>
    <property type="project" value="UniProtKB-KW"/>
</dbReference>
<evidence type="ECO:0000256" key="2">
    <source>
        <dbReference type="ARBA" id="ARBA00007025"/>
    </source>
</evidence>
<feature type="non-terminal residue" evidence="8">
    <location>
        <position position="1"/>
    </location>
</feature>
<evidence type="ECO:0000313" key="9">
    <source>
        <dbReference type="Proteomes" id="UP000663874"/>
    </source>
</evidence>
<accession>A0A819VI22</accession>
<comment type="similarity">
    <text evidence="2">Belongs to the SNF2/RAD54 helicase family.</text>
</comment>
<dbReference type="EMBL" id="CAJOBE010010488">
    <property type="protein sequence ID" value="CAF4109569.1"/>
    <property type="molecule type" value="Genomic_DNA"/>
</dbReference>
<dbReference type="GO" id="GO:0016887">
    <property type="term" value="F:ATP hydrolysis activity"/>
    <property type="evidence" value="ECO:0007669"/>
    <property type="project" value="InterPro"/>
</dbReference>
<evidence type="ECO:0000256" key="6">
    <source>
        <dbReference type="ARBA" id="ARBA00023125"/>
    </source>
</evidence>
<keyword evidence="5" id="KW-0067">ATP-binding</keyword>
<dbReference type="GO" id="GO:0005634">
    <property type="term" value="C:nucleus"/>
    <property type="evidence" value="ECO:0007669"/>
    <property type="project" value="UniProtKB-SubCell"/>
</dbReference>
<keyword evidence="6" id="KW-0238">DNA-binding</keyword>
<gene>
    <name evidence="8" type="ORF">FNK824_LOCUS31784</name>
</gene>
<evidence type="ECO:0000256" key="4">
    <source>
        <dbReference type="ARBA" id="ARBA00022806"/>
    </source>
</evidence>
<sequence length="69" mass="8449">MEEKIYKRQITKQAMFHCVVDSKQLARHFTYGELSQLYQFDFDIENDPMDTYDINRIQDKLLRHLINDH</sequence>
<dbReference type="InterPro" id="IPR027417">
    <property type="entry name" value="P-loop_NTPase"/>
</dbReference>
<comment type="caution">
    <text evidence="8">The sequence shown here is derived from an EMBL/GenBank/DDBJ whole genome shotgun (WGS) entry which is preliminary data.</text>
</comment>
<organism evidence="8 9">
    <name type="scientific">Rotaria sordida</name>
    <dbReference type="NCBI Taxonomy" id="392033"/>
    <lineage>
        <taxon>Eukaryota</taxon>
        <taxon>Metazoa</taxon>
        <taxon>Spiralia</taxon>
        <taxon>Gnathifera</taxon>
        <taxon>Rotifera</taxon>
        <taxon>Eurotatoria</taxon>
        <taxon>Bdelloidea</taxon>
        <taxon>Philodinida</taxon>
        <taxon>Philodinidae</taxon>
        <taxon>Rotaria</taxon>
    </lineage>
</organism>
<evidence type="ECO:0000256" key="1">
    <source>
        <dbReference type="ARBA" id="ARBA00004123"/>
    </source>
</evidence>
<comment type="subcellular location">
    <subcellularLocation>
        <location evidence="1">Nucleus</location>
    </subcellularLocation>
</comment>
<dbReference type="PANTHER" id="PTHR45797:SF3">
    <property type="entry name" value="TRANSCRIPTIONAL REGULATOR ATRX HOMOLOG"/>
    <property type="match status" value="1"/>
</dbReference>
<evidence type="ECO:0000256" key="7">
    <source>
        <dbReference type="ARBA" id="ARBA00023242"/>
    </source>
</evidence>
<evidence type="ECO:0000313" key="8">
    <source>
        <dbReference type="EMBL" id="CAF4109569.1"/>
    </source>
</evidence>
<keyword evidence="3" id="KW-0547">Nucleotide-binding</keyword>
<proteinExistence type="inferred from homology"/>
<keyword evidence="4" id="KW-0347">Helicase</keyword>
<dbReference type="AlphaFoldDB" id="A0A819VI22"/>
<name>A0A819VI22_9BILA</name>
<dbReference type="Proteomes" id="UP000663874">
    <property type="component" value="Unassembled WGS sequence"/>
</dbReference>
<dbReference type="GO" id="GO:0005524">
    <property type="term" value="F:ATP binding"/>
    <property type="evidence" value="ECO:0007669"/>
    <property type="project" value="UniProtKB-KW"/>
</dbReference>
<reference evidence="8" key="1">
    <citation type="submission" date="2021-02" db="EMBL/GenBank/DDBJ databases">
        <authorList>
            <person name="Nowell W R."/>
        </authorList>
    </citation>
    <scope>NUCLEOTIDE SEQUENCE</scope>
</reference>
<dbReference type="PANTHER" id="PTHR45797">
    <property type="entry name" value="RAD54-LIKE"/>
    <property type="match status" value="1"/>
</dbReference>
<dbReference type="InterPro" id="IPR044574">
    <property type="entry name" value="ARIP4-like"/>
</dbReference>